<organism evidence="4 5">
    <name type="scientific">Epilithonimonas mollis</name>
    <dbReference type="NCBI Taxonomy" id="216903"/>
    <lineage>
        <taxon>Bacteria</taxon>
        <taxon>Pseudomonadati</taxon>
        <taxon>Bacteroidota</taxon>
        <taxon>Flavobacteriia</taxon>
        <taxon>Flavobacteriales</taxon>
        <taxon>Weeksellaceae</taxon>
        <taxon>Chryseobacterium group</taxon>
        <taxon>Epilithonimonas</taxon>
    </lineage>
</organism>
<dbReference type="InterPro" id="IPR051099">
    <property type="entry name" value="AGR/TXD"/>
</dbReference>
<evidence type="ECO:0000313" key="5">
    <source>
        <dbReference type="Proteomes" id="UP000184498"/>
    </source>
</evidence>
<gene>
    <name evidence="4" type="ORF">SAMN05444371_0260</name>
</gene>
<dbReference type="EMBL" id="FRAM01000001">
    <property type="protein sequence ID" value="SHJ92030.1"/>
    <property type="molecule type" value="Genomic_DNA"/>
</dbReference>
<keyword evidence="5" id="KW-1185">Reference proteome</keyword>
<evidence type="ECO:0000256" key="2">
    <source>
        <dbReference type="SAM" id="SignalP"/>
    </source>
</evidence>
<dbReference type="Proteomes" id="UP000184498">
    <property type="component" value="Unassembled WGS sequence"/>
</dbReference>
<feature type="chain" id="PRO_5013359654" evidence="2">
    <location>
        <begin position="28"/>
        <end position="156"/>
    </location>
</feature>
<sequence length="156" mass="17679">MLKTKKRVMTYTMLIFALVSLVSMSFAQNNPKAGMKKESQEIDFTNGKWSEIAAKAKKSNKYIFVDAYTTWCAPCKLLKSKTFKEKEAAVYFNKNFINVTIDMESGEGIALAEKWKVTAYPTLLFFTPQGKLVMTKIGFVNGKQLIEFGEQASKKK</sequence>
<dbReference type="RefSeq" id="WP_221405645.1">
    <property type="nucleotide sequence ID" value="NZ_FRAM01000001.1"/>
</dbReference>
<evidence type="ECO:0000256" key="1">
    <source>
        <dbReference type="ARBA" id="ARBA00022729"/>
    </source>
</evidence>
<dbReference type="PANTHER" id="PTHR15337">
    <property type="entry name" value="ANTERIOR GRADIENT PROTEIN-RELATED"/>
    <property type="match status" value="1"/>
</dbReference>
<dbReference type="InterPro" id="IPR036249">
    <property type="entry name" value="Thioredoxin-like_sf"/>
</dbReference>
<keyword evidence="1 2" id="KW-0732">Signal</keyword>
<dbReference type="CDD" id="cd02947">
    <property type="entry name" value="TRX_family"/>
    <property type="match status" value="1"/>
</dbReference>
<protein>
    <submittedName>
        <fullName evidence="4">Thioredoxin</fullName>
    </submittedName>
</protein>
<dbReference type="STRING" id="216903.SAMN05444371_0260"/>
<feature type="domain" description="Thioredoxin" evidence="3">
    <location>
        <begin position="31"/>
        <end position="154"/>
    </location>
</feature>
<feature type="signal peptide" evidence="2">
    <location>
        <begin position="1"/>
        <end position="27"/>
    </location>
</feature>
<dbReference type="AlphaFoldDB" id="A0A1M6N8G8"/>
<accession>A0A1M6N8G8</accession>
<dbReference type="Gene3D" id="3.40.30.10">
    <property type="entry name" value="Glutaredoxin"/>
    <property type="match status" value="1"/>
</dbReference>
<evidence type="ECO:0000259" key="3">
    <source>
        <dbReference type="PROSITE" id="PS51352"/>
    </source>
</evidence>
<dbReference type="PANTHER" id="PTHR15337:SF11">
    <property type="entry name" value="THIOREDOXIN DOMAIN-CONTAINING PROTEIN"/>
    <property type="match status" value="1"/>
</dbReference>
<reference evidence="5" key="1">
    <citation type="submission" date="2016-11" db="EMBL/GenBank/DDBJ databases">
        <authorList>
            <person name="Varghese N."/>
            <person name="Submissions S."/>
        </authorList>
    </citation>
    <scope>NUCLEOTIDE SEQUENCE [LARGE SCALE GENOMIC DNA]</scope>
    <source>
        <strain evidence="5">DSM 18016</strain>
    </source>
</reference>
<dbReference type="SUPFAM" id="SSF52833">
    <property type="entry name" value="Thioredoxin-like"/>
    <property type="match status" value="1"/>
</dbReference>
<name>A0A1M6N8G8_9FLAO</name>
<proteinExistence type="predicted"/>
<dbReference type="InterPro" id="IPR013766">
    <property type="entry name" value="Thioredoxin_domain"/>
</dbReference>
<evidence type="ECO:0000313" key="4">
    <source>
        <dbReference type="EMBL" id="SHJ92030.1"/>
    </source>
</evidence>
<dbReference type="PROSITE" id="PS51352">
    <property type="entry name" value="THIOREDOXIN_2"/>
    <property type="match status" value="1"/>
</dbReference>
<dbReference type="Pfam" id="PF13899">
    <property type="entry name" value="Thioredoxin_7"/>
    <property type="match status" value="1"/>
</dbReference>